<feature type="transmembrane region" description="Helical" evidence="6">
    <location>
        <begin position="47"/>
        <end position="67"/>
    </location>
</feature>
<evidence type="ECO:0000256" key="1">
    <source>
        <dbReference type="ARBA" id="ARBA00004651"/>
    </source>
</evidence>
<dbReference type="SUPFAM" id="SSF103481">
    <property type="entry name" value="Multidrug resistance efflux transporter EmrE"/>
    <property type="match status" value="2"/>
</dbReference>
<dbReference type="Proteomes" id="UP001556653">
    <property type="component" value="Unassembled WGS sequence"/>
</dbReference>
<gene>
    <name evidence="8" type="ORF">V6X64_01660</name>
</gene>
<sequence length="308" mass="31955">MSTPAHTSHATRGMLLVAIGATLWSTTGIVSRILFEQTDVSPLTVAFIRFVIASPLFVLIGLLYQGSEFIKLPAGNRRWLIGLGLAQTGFQVGYLASVKMIGAGLATLITLCLAPVLVALLAATLLREPLTRRVLTAMLIAITGTALLVISPQALQLGSGLWTGISLALAAAAFYAGFTLIGRHAAGRVHPMQSAAFGFGVGAVVMLPLALWAGFAPVLAGAAIAVPALLYISLIPTTLGYVFFFNGLRHTTATVSSILVLLEPLGAALLAWLILDEALGTYGLLGAILLTGSVALLTLPRAAHQPDG</sequence>
<feature type="transmembrane region" description="Helical" evidence="6">
    <location>
        <begin position="134"/>
        <end position="155"/>
    </location>
</feature>
<keyword evidence="3 6" id="KW-0812">Transmembrane</keyword>
<dbReference type="PANTHER" id="PTHR42920:SF11">
    <property type="entry name" value="INNER MEMBRANE PROTEIN YTFF"/>
    <property type="match status" value="1"/>
</dbReference>
<evidence type="ECO:0000256" key="2">
    <source>
        <dbReference type="ARBA" id="ARBA00022475"/>
    </source>
</evidence>
<evidence type="ECO:0000256" key="6">
    <source>
        <dbReference type="SAM" id="Phobius"/>
    </source>
</evidence>
<dbReference type="InterPro" id="IPR037185">
    <property type="entry name" value="EmrE-like"/>
</dbReference>
<dbReference type="RefSeq" id="WP_367966183.1">
    <property type="nucleotide sequence ID" value="NZ_JBAKFI010000003.1"/>
</dbReference>
<dbReference type="EMBL" id="JBAKFJ010000001">
    <property type="protein sequence ID" value="MEX0385702.1"/>
    <property type="molecule type" value="Genomic_DNA"/>
</dbReference>
<protein>
    <submittedName>
        <fullName evidence="8">DMT family transporter</fullName>
    </submittedName>
</protein>
<evidence type="ECO:0000256" key="3">
    <source>
        <dbReference type="ARBA" id="ARBA00022692"/>
    </source>
</evidence>
<comment type="caution">
    <text evidence="8">The sequence shown here is derived from an EMBL/GenBank/DDBJ whole genome shotgun (WGS) entry which is preliminary data.</text>
</comment>
<feature type="transmembrane region" description="Helical" evidence="6">
    <location>
        <begin position="79"/>
        <end position="97"/>
    </location>
</feature>
<accession>A0ABV3S7J4</accession>
<evidence type="ECO:0000313" key="8">
    <source>
        <dbReference type="EMBL" id="MEX0385702.1"/>
    </source>
</evidence>
<name>A0ABV3S7J4_9GAMM</name>
<feature type="transmembrane region" description="Helical" evidence="6">
    <location>
        <begin position="219"/>
        <end position="244"/>
    </location>
</feature>
<dbReference type="Pfam" id="PF00892">
    <property type="entry name" value="EamA"/>
    <property type="match status" value="2"/>
</dbReference>
<feature type="transmembrane region" description="Helical" evidence="6">
    <location>
        <begin position="161"/>
        <end position="182"/>
    </location>
</feature>
<feature type="transmembrane region" description="Helical" evidence="6">
    <location>
        <begin position="12"/>
        <end position="35"/>
    </location>
</feature>
<comment type="subcellular location">
    <subcellularLocation>
        <location evidence="1">Cell membrane</location>
        <topology evidence="1">Multi-pass membrane protein</topology>
    </subcellularLocation>
</comment>
<feature type="transmembrane region" description="Helical" evidence="6">
    <location>
        <begin position="281"/>
        <end position="299"/>
    </location>
</feature>
<keyword evidence="5 6" id="KW-0472">Membrane</keyword>
<evidence type="ECO:0000259" key="7">
    <source>
        <dbReference type="Pfam" id="PF00892"/>
    </source>
</evidence>
<feature type="transmembrane region" description="Helical" evidence="6">
    <location>
        <begin position="103"/>
        <end position="122"/>
    </location>
</feature>
<evidence type="ECO:0000256" key="5">
    <source>
        <dbReference type="ARBA" id="ARBA00023136"/>
    </source>
</evidence>
<evidence type="ECO:0000256" key="4">
    <source>
        <dbReference type="ARBA" id="ARBA00022989"/>
    </source>
</evidence>
<evidence type="ECO:0000313" key="9">
    <source>
        <dbReference type="Proteomes" id="UP001556653"/>
    </source>
</evidence>
<keyword evidence="4 6" id="KW-1133">Transmembrane helix</keyword>
<feature type="transmembrane region" description="Helical" evidence="6">
    <location>
        <begin position="194"/>
        <end position="213"/>
    </location>
</feature>
<feature type="transmembrane region" description="Helical" evidence="6">
    <location>
        <begin position="256"/>
        <end position="275"/>
    </location>
</feature>
<feature type="domain" description="EamA" evidence="7">
    <location>
        <begin position="12"/>
        <end position="149"/>
    </location>
</feature>
<keyword evidence="2" id="KW-1003">Cell membrane</keyword>
<dbReference type="PANTHER" id="PTHR42920">
    <property type="entry name" value="OS03G0707200 PROTEIN-RELATED"/>
    <property type="match status" value="1"/>
</dbReference>
<dbReference type="InterPro" id="IPR000620">
    <property type="entry name" value="EamA_dom"/>
</dbReference>
<feature type="domain" description="EamA" evidence="7">
    <location>
        <begin position="163"/>
        <end position="298"/>
    </location>
</feature>
<proteinExistence type="predicted"/>
<organism evidence="8 9">
    <name type="scientific">Spiribacter onubensis</name>
    <dbReference type="NCBI Taxonomy" id="3122420"/>
    <lineage>
        <taxon>Bacteria</taxon>
        <taxon>Pseudomonadati</taxon>
        <taxon>Pseudomonadota</taxon>
        <taxon>Gammaproteobacteria</taxon>
        <taxon>Chromatiales</taxon>
        <taxon>Ectothiorhodospiraceae</taxon>
        <taxon>Spiribacter</taxon>
    </lineage>
</organism>
<keyword evidence="9" id="KW-1185">Reference proteome</keyword>
<reference evidence="8 9" key="1">
    <citation type="submission" date="2024-02" db="EMBL/GenBank/DDBJ databases">
        <title>New especies of Spiribacter isolated from saline water.</title>
        <authorList>
            <person name="Leon M.J."/>
            <person name="De La Haba R."/>
            <person name="Sanchez-Porro C."/>
            <person name="Ventosa A."/>
        </authorList>
    </citation>
    <scope>NUCLEOTIDE SEQUENCE [LARGE SCALE GENOMIC DNA]</scope>
    <source>
        <strain evidence="9">ag22IC4-227</strain>
    </source>
</reference>
<dbReference type="InterPro" id="IPR051258">
    <property type="entry name" value="Diverse_Substrate_Transporter"/>
</dbReference>